<keyword evidence="2" id="KW-1185">Reference proteome</keyword>
<dbReference type="RefSeq" id="WP_188711530.1">
    <property type="nucleotide sequence ID" value="NZ_BMHO01000001.1"/>
</dbReference>
<sequence>MLILLPPSETKHPGGSGRPLDVDALAFSSLAPQRRATVAALADLAADPAASRRALKLSERQLGEIDVNRRIAESGTMPAVDRFTGVLYDALDAPLLPDRARAWLGENVAIQTALLGPVGALDAIPAFRLAAGHRIPALPPVKRLWADATTRAFADHGGSVLDLRSEAYRALGPAPDESDHVYVRVVTESDDGAVRALNHFNKRAKGLFVRALALAAPALSSTGDVAEWARSAGFRMRSSDAHEMLLVAPD</sequence>
<dbReference type="Pfam" id="PF03883">
    <property type="entry name" value="H2O2_YaaD"/>
    <property type="match status" value="1"/>
</dbReference>
<dbReference type="PANTHER" id="PTHR30283:SF4">
    <property type="entry name" value="PEROXIDE STRESS RESISTANCE PROTEIN YAAA"/>
    <property type="match status" value="1"/>
</dbReference>
<dbReference type="Proteomes" id="UP000633205">
    <property type="component" value="Unassembled WGS sequence"/>
</dbReference>
<dbReference type="AlphaFoldDB" id="A0A916Y8C8"/>
<dbReference type="PANTHER" id="PTHR30283">
    <property type="entry name" value="PEROXIDE STRESS RESPONSE PROTEIN YAAA"/>
    <property type="match status" value="1"/>
</dbReference>
<dbReference type="GO" id="GO:0033194">
    <property type="term" value="P:response to hydroperoxide"/>
    <property type="evidence" value="ECO:0007669"/>
    <property type="project" value="TreeGrafter"/>
</dbReference>
<protein>
    <submittedName>
        <fullName evidence="1">Peroxide stress protein YaaA</fullName>
    </submittedName>
</protein>
<accession>A0A916Y8C8</accession>
<gene>
    <name evidence="1" type="ORF">GCM10010915_13620</name>
</gene>
<name>A0A916Y8C8_9MICO</name>
<dbReference type="EMBL" id="BMHO01000001">
    <property type="protein sequence ID" value="GGD34509.1"/>
    <property type="molecule type" value="Genomic_DNA"/>
</dbReference>
<dbReference type="InterPro" id="IPR005583">
    <property type="entry name" value="YaaA"/>
</dbReference>
<dbReference type="GO" id="GO:0005829">
    <property type="term" value="C:cytosol"/>
    <property type="evidence" value="ECO:0007669"/>
    <property type="project" value="TreeGrafter"/>
</dbReference>
<reference evidence="1" key="2">
    <citation type="submission" date="2020-09" db="EMBL/GenBank/DDBJ databases">
        <authorList>
            <person name="Sun Q."/>
            <person name="Zhou Y."/>
        </authorList>
    </citation>
    <scope>NUCLEOTIDE SEQUENCE</scope>
    <source>
        <strain evidence="1">CGMCC 1.15152</strain>
    </source>
</reference>
<organism evidence="1 2">
    <name type="scientific">Microbacterium faecale</name>
    <dbReference type="NCBI Taxonomy" id="1804630"/>
    <lineage>
        <taxon>Bacteria</taxon>
        <taxon>Bacillati</taxon>
        <taxon>Actinomycetota</taxon>
        <taxon>Actinomycetes</taxon>
        <taxon>Micrococcales</taxon>
        <taxon>Microbacteriaceae</taxon>
        <taxon>Microbacterium</taxon>
    </lineage>
</organism>
<reference evidence="1" key="1">
    <citation type="journal article" date="2014" name="Int. J. Syst. Evol. Microbiol.">
        <title>Complete genome sequence of Corynebacterium casei LMG S-19264T (=DSM 44701T), isolated from a smear-ripened cheese.</title>
        <authorList>
            <consortium name="US DOE Joint Genome Institute (JGI-PGF)"/>
            <person name="Walter F."/>
            <person name="Albersmeier A."/>
            <person name="Kalinowski J."/>
            <person name="Ruckert C."/>
        </authorList>
    </citation>
    <scope>NUCLEOTIDE SEQUENCE</scope>
    <source>
        <strain evidence="1">CGMCC 1.15152</strain>
    </source>
</reference>
<evidence type="ECO:0000313" key="2">
    <source>
        <dbReference type="Proteomes" id="UP000633205"/>
    </source>
</evidence>
<evidence type="ECO:0000313" key="1">
    <source>
        <dbReference type="EMBL" id="GGD34509.1"/>
    </source>
</evidence>
<comment type="caution">
    <text evidence="1">The sequence shown here is derived from an EMBL/GenBank/DDBJ whole genome shotgun (WGS) entry which is preliminary data.</text>
</comment>
<proteinExistence type="predicted"/>